<accession>A0A8S5QLS5</accession>
<dbReference type="EMBL" id="BK015686">
    <property type="protein sequence ID" value="DAE19761.1"/>
    <property type="molecule type" value="Genomic_DNA"/>
</dbReference>
<evidence type="ECO:0000313" key="1">
    <source>
        <dbReference type="EMBL" id="DAE19761.1"/>
    </source>
</evidence>
<name>A0A8S5QLS5_9CAUD</name>
<dbReference type="Gene3D" id="3.40.960.10">
    <property type="entry name" value="VSR Endonuclease"/>
    <property type="match status" value="1"/>
</dbReference>
<organism evidence="1">
    <name type="scientific">Siphoviridae sp. cteoh1</name>
    <dbReference type="NCBI Taxonomy" id="2826407"/>
    <lineage>
        <taxon>Viruses</taxon>
        <taxon>Duplodnaviria</taxon>
        <taxon>Heunggongvirae</taxon>
        <taxon>Uroviricota</taxon>
        <taxon>Caudoviricetes</taxon>
    </lineage>
</organism>
<sequence length="321" mass="38582">MKIVSYDEATKRIQDKWPNQDFELLNYTRVSKPIDVLCKRCRKITHYSSYNNFMSTKRLGVCSCYNENNNLTKHYTNLEQAKAYCITHNIQYYRIFQEEKDRKYYIELQCPICKQIYKKPITVFLKNASCYYCENRHNLNTQGFASTLSSEYTLLSEYKGLDEKVLVKHSCGFVWSVVPRKLYNYRGCPKCNKKRSQGERRITQYLDEKQLDYDIEHRFSWQTNPLRRYDFFLPDYNLIIEYNGEQHYKETHFFETDLTTQEQIDIEKYNDAVRNGLNYLVIPYTSYNNIENILDSWFNDYSYGKYTQVSGNDSHESEDIV</sequence>
<proteinExistence type="predicted"/>
<reference evidence="1" key="1">
    <citation type="journal article" date="2021" name="Proc. Natl. Acad. Sci. U.S.A.">
        <title>A Catalog of Tens of Thousands of Viruses from Human Metagenomes Reveals Hidden Associations with Chronic Diseases.</title>
        <authorList>
            <person name="Tisza M.J."/>
            <person name="Buck C.B."/>
        </authorList>
    </citation>
    <scope>NUCLEOTIDE SEQUENCE</scope>
    <source>
        <strain evidence="1">Cteoh1</strain>
    </source>
</reference>
<protein>
    <submittedName>
        <fullName evidence="1">Restriction enzyme</fullName>
    </submittedName>
</protein>